<proteinExistence type="predicted"/>
<feature type="region of interest" description="Disordered" evidence="2">
    <location>
        <begin position="780"/>
        <end position="862"/>
    </location>
</feature>
<evidence type="ECO:0000256" key="1">
    <source>
        <dbReference type="SAM" id="Coils"/>
    </source>
</evidence>
<dbReference type="EMBL" id="JBGBPQ010000017">
    <property type="protein sequence ID" value="KAL1507793.1"/>
    <property type="molecule type" value="Genomic_DNA"/>
</dbReference>
<dbReference type="Proteomes" id="UP001515480">
    <property type="component" value="Unassembled WGS sequence"/>
</dbReference>
<sequence length="1637" mass="182719">MPRYARERRPVHEAPLAVFMPRLPTEDVIELPFDVSVIRLRTESEETALYRRVHKKALLASAMDELSKPCPRADGYLYGRYARAELTERPSGAIRVATDAGAGAGDVLASEWNIPCSLSPRQPTTLIFHDGAYQYAGPELPMETEILRRTKLTQVEIDEGMGRTVRAWYASLAKQLARSTLSWLPGVSRFVHFFFNHLVCAIAWIAAVRGGTFENSRAVWFQIFVLVALRCVRDHLDLLYETLWPPSANRWLEWLLEHAFFRGVYKAFSVLRSFVGTRGVVSVVLGLGALLNAWVNGDEPGELASSLWSAMEPIVAAMVPEYGLVRIGLSMGRGWYDDQPFGYYHYMALGCAAASLVCSLTDTGGASCRNLTFLPGILETVGRFLVHFQTLRDFGGVLRSPSMHALEKVLEEACSWQWRAYSAQKAGVVLLYDGWHADAFFRELRVLRMLSATLVDELQQLKDKESYTDDEAGRAMTALYTLDLNFPAVFTSLERSGSDEFQKLHTTVAKLMETNRKGFKAWYERLAVEDRGTLNLGSKRAPLDRYLVRLIRKTLFASAPISDDDVAMAADGEKAEAKLFQAVDQYQQLLVDHLRARISALPAMAEGTREEIRALEKLRRRIAKFTHDDKKQAWEGVATEQLEEARRDVFMRTQREKEIDPRVVEEARFSDEQTKLVHEFNAMVRARGAREHFRAIREDMQKLQDASIAEEQLLGTLARLGKSIGIAEYKYDDLLRTHGASWDDTQTPPKSSQSPFDWFSISALFGALVRLVLARIAGTDEGGGHRAEEGATGSATAEETGGAAADAPGQRTGEAEPGVPEEAAPPTPGPESAQHPGAVETRGGRLKIVPAPRQEDRGLDARREQVVRHIEEQKKARRAEQKRVQQRGFLERVVRRAKDVKAKRSEVELRLERQKNAELAREIERLAAEAKRAAGEAEAAKEKLSEQAFDVAMAEEAARSAVRELRVVGDRTARLEGSAATLADQLARAERLSAEEKGGLQSELQAADGALAAYRQRLAELEATIGAERARATRDREHLEEHARELQARLGQADAHASHELASLEAKLGAALEQARAARAREEELSAELAGARAREEALVAEKVKLEKVGAGRRAANLRSAIEAGDVALMKAEVNALRGASDADDPHVAKATRLIAAIESLEAAMQEGWLFSPDTTAIRTTLERHRREGLMSAQVYDRFAQALRSMERHDALEKALSAADVDAVLADGPVDATSVQRAYHRILERERDKQARSEAEVERLRAAQSTAAEEVRALREKLQKGDASEGALQQDLAAKTDALGAMRKRLADLEEERLQHQDAHKRAATGLRRLEHTQEGLEGIIAMQRRNITGLERQLGAMRSDVDARLEAERRHAREADSRAQASDRLVAAREDEKQVLAHRLRHAERRLADADRASKAHEVASTRDREKFVLELQALQELVDEKEALLADGARRLAEAEAIRTTDEGRARTQLAHLRHELQTSRRELSGAYTSALSFANRTSDPGVVAMVGLDTQKVVLPTKVHKPALRMDNRLLNRPKEFLEVLQYLLKEHREKFVKVVNDEEYVIFRGSRWYETDKELKYLGAWGPWAKVWKGSPSTTLARLLRDHGTAKVEDMLERAIAVALCRDQCLVQPEGVH</sequence>
<gene>
    <name evidence="3" type="ORF">AB1Y20_007403</name>
</gene>
<feature type="coiled-coil region" evidence="1">
    <location>
        <begin position="1243"/>
        <end position="1319"/>
    </location>
</feature>
<reference evidence="3 4" key="1">
    <citation type="journal article" date="2024" name="Science">
        <title>Giant polyketide synthase enzymes in the biosynthesis of giant marine polyether toxins.</title>
        <authorList>
            <person name="Fallon T.R."/>
            <person name="Shende V.V."/>
            <person name="Wierzbicki I.H."/>
            <person name="Pendleton A.L."/>
            <person name="Watervoot N.F."/>
            <person name="Auber R.P."/>
            <person name="Gonzalez D.J."/>
            <person name="Wisecaver J.H."/>
            <person name="Moore B.S."/>
        </authorList>
    </citation>
    <scope>NUCLEOTIDE SEQUENCE [LARGE SCALE GENOMIC DNA]</scope>
    <source>
        <strain evidence="3 4">12B1</strain>
    </source>
</reference>
<feature type="coiled-coil region" evidence="1">
    <location>
        <begin position="1394"/>
        <end position="1453"/>
    </location>
</feature>
<evidence type="ECO:0000256" key="2">
    <source>
        <dbReference type="SAM" id="MobiDB-lite"/>
    </source>
</evidence>
<feature type="coiled-coil region" evidence="1">
    <location>
        <begin position="890"/>
        <end position="947"/>
    </location>
</feature>
<feature type="compositionally biased region" description="Low complexity" evidence="2">
    <location>
        <begin position="790"/>
        <end position="807"/>
    </location>
</feature>
<keyword evidence="4" id="KW-1185">Reference proteome</keyword>
<evidence type="ECO:0000313" key="4">
    <source>
        <dbReference type="Proteomes" id="UP001515480"/>
    </source>
</evidence>
<protein>
    <submittedName>
        <fullName evidence="3">Uncharacterized protein</fullName>
    </submittedName>
</protein>
<organism evidence="3 4">
    <name type="scientific">Prymnesium parvum</name>
    <name type="common">Toxic golden alga</name>
    <dbReference type="NCBI Taxonomy" id="97485"/>
    <lineage>
        <taxon>Eukaryota</taxon>
        <taxon>Haptista</taxon>
        <taxon>Haptophyta</taxon>
        <taxon>Prymnesiophyceae</taxon>
        <taxon>Prymnesiales</taxon>
        <taxon>Prymnesiaceae</taxon>
        <taxon>Prymnesium</taxon>
    </lineage>
</organism>
<comment type="caution">
    <text evidence="3">The sequence shown here is derived from an EMBL/GenBank/DDBJ whole genome shotgun (WGS) entry which is preliminary data.</text>
</comment>
<feature type="compositionally biased region" description="Basic and acidic residues" evidence="2">
    <location>
        <begin position="853"/>
        <end position="862"/>
    </location>
</feature>
<keyword evidence="1" id="KW-0175">Coiled coil</keyword>
<evidence type="ECO:0000313" key="3">
    <source>
        <dbReference type="EMBL" id="KAL1507793.1"/>
    </source>
</evidence>
<name>A0AB34IX11_PRYPA</name>
<feature type="coiled-coil region" evidence="1">
    <location>
        <begin position="1004"/>
        <end position="1102"/>
    </location>
</feature>
<accession>A0AB34IX11</accession>